<dbReference type="Proteomes" id="UP001470230">
    <property type="component" value="Unassembled WGS sequence"/>
</dbReference>
<dbReference type="SUPFAM" id="SSF54160">
    <property type="entry name" value="Chromo domain-like"/>
    <property type="match status" value="2"/>
</dbReference>
<evidence type="ECO:0000313" key="5">
    <source>
        <dbReference type="Proteomes" id="UP001470230"/>
    </source>
</evidence>
<sequence>MDGNNADEVKEILYHKILHDGIYYFIKYIDQESKEELTAWKKSEELMCANIVYNYWKAPHQYTDDISLTIKNTDFSANSKKEEIKILGLSPINDQLVLLVRFPDSDTDQLIDSKEFRRKYPNELIEFYRSHAVTS</sequence>
<comment type="caution">
    <text evidence="4">The sequence shown here is derived from an EMBL/GenBank/DDBJ whole genome shotgun (WGS) entry which is preliminary data.</text>
</comment>
<dbReference type="InterPro" id="IPR018247">
    <property type="entry name" value="EF_Hand_1_Ca_BS"/>
</dbReference>
<dbReference type="Pfam" id="PF01393">
    <property type="entry name" value="Chromo_shadow"/>
    <property type="match status" value="1"/>
</dbReference>
<dbReference type="CDD" id="cd00034">
    <property type="entry name" value="CSD"/>
    <property type="match status" value="1"/>
</dbReference>
<evidence type="ECO:0000313" key="4">
    <source>
        <dbReference type="EMBL" id="KAK8887115.1"/>
    </source>
</evidence>
<feature type="domain" description="Chromo shadow" evidence="3">
    <location>
        <begin position="85"/>
        <end position="132"/>
    </location>
</feature>
<keyword evidence="5" id="KW-1185">Reference proteome</keyword>
<keyword evidence="2" id="KW-0539">Nucleus</keyword>
<gene>
    <name evidence="4" type="ORF">M9Y10_038153</name>
</gene>
<evidence type="ECO:0000259" key="3">
    <source>
        <dbReference type="Pfam" id="PF01393"/>
    </source>
</evidence>
<evidence type="ECO:0000256" key="1">
    <source>
        <dbReference type="ARBA" id="ARBA00004123"/>
    </source>
</evidence>
<dbReference type="PROSITE" id="PS00018">
    <property type="entry name" value="EF_HAND_1"/>
    <property type="match status" value="1"/>
</dbReference>
<organism evidence="4 5">
    <name type="scientific">Tritrichomonas musculus</name>
    <dbReference type="NCBI Taxonomy" id="1915356"/>
    <lineage>
        <taxon>Eukaryota</taxon>
        <taxon>Metamonada</taxon>
        <taxon>Parabasalia</taxon>
        <taxon>Tritrichomonadida</taxon>
        <taxon>Tritrichomonadidae</taxon>
        <taxon>Tritrichomonas</taxon>
    </lineage>
</organism>
<reference evidence="4 5" key="1">
    <citation type="submission" date="2024-04" db="EMBL/GenBank/DDBJ databases">
        <title>Tritrichomonas musculus Genome.</title>
        <authorList>
            <person name="Alves-Ferreira E."/>
            <person name="Grigg M."/>
            <person name="Lorenzi H."/>
            <person name="Galac M."/>
        </authorList>
    </citation>
    <scope>NUCLEOTIDE SEQUENCE [LARGE SCALE GENOMIC DNA]</scope>
    <source>
        <strain evidence="4 5">EAF2021</strain>
    </source>
</reference>
<proteinExistence type="predicted"/>
<comment type="subcellular location">
    <subcellularLocation>
        <location evidence="1">Nucleus</location>
    </subcellularLocation>
</comment>
<dbReference type="InterPro" id="IPR008251">
    <property type="entry name" value="Chromo_shadow_dom"/>
</dbReference>
<dbReference type="InterPro" id="IPR016197">
    <property type="entry name" value="Chromo-like_dom_sf"/>
</dbReference>
<name>A0ABR2K7L6_9EUKA</name>
<dbReference type="Gene3D" id="2.40.50.40">
    <property type="match status" value="1"/>
</dbReference>
<protein>
    <recommendedName>
        <fullName evidence="3">Chromo shadow domain-containing protein</fullName>
    </recommendedName>
</protein>
<dbReference type="EMBL" id="JAPFFF010000006">
    <property type="protein sequence ID" value="KAK8887115.1"/>
    <property type="molecule type" value="Genomic_DNA"/>
</dbReference>
<evidence type="ECO:0000256" key="2">
    <source>
        <dbReference type="ARBA" id="ARBA00023242"/>
    </source>
</evidence>
<accession>A0ABR2K7L6</accession>